<dbReference type="Proteomes" id="UP000664859">
    <property type="component" value="Unassembled WGS sequence"/>
</dbReference>
<dbReference type="OrthoDB" id="14970at2759"/>
<evidence type="ECO:0000256" key="5">
    <source>
        <dbReference type="ARBA" id="ARBA00022990"/>
    </source>
</evidence>
<dbReference type="EMBL" id="JAFCMP010000517">
    <property type="protein sequence ID" value="KAG5178198.1"/>
    <property type="molecule type" value="Genomic_DNA"/>
</dbReference>
<evidence type="ECO:0000256" key="9">
    <source>
        <dbReference type="RuleBase" id="RU003707"/>
    </source>
</evidence>
<reference evidence="10" key="1">
    <citation type="submission" date="2021-02" db="EMBL/GenBank/DDBJ databases">
        <title>First Annotated Genome of the Yellow-green Alga Tribonema minus.</title>
        <authorList>
            <person name="Mahan K.M."/>
        </authorList>
    </citation>
    <scope>NUCLEOTIDE SEQUENCE</scope>
    <source>
        <strain evidence="10">UTEX B ZZ1240</strain>
    </source>
</reference>
<comment type="similarity">
    <text evidence="3 9">Belongs to the enoyl-CoA hydratase/isomerase family.</text>
</comment>
<dbReference type="Pfam" id="PF00378">
    <property type="entry name" value="ECH_1"/>
    <property type="match status" value="1"/>
</dbReference>
<dbReference type="AlphaFoldDB" id="A0A835YPD0"/>
<dbReference type="InterPro" id="IPR014748">
    <property type="entry name" value="Enoyl-CoA_hydra_C"/>
</dbReference>
<keyword evidence="7" id="KW-0576">Peroxisome</keyword>
<keyword evidence="11" id="KW-1185">Reference proteome</keyword>
<dbReference type="GO" id="GO:0005777">
    <property type="term" value="C:peroxisome"/>
    <property type="evidence" value="ECO:0007669"/>
    <property type="project" value="UniProtKB-SubCell"/>
</dbReference>
<keyword evidence="8" id="KW-0413">Isomerase</keyword>
<comment type="pathway">
    <text evidence="2">Lipid metabolism; fatty acid beta-oxidation.</text>
</comment>
<comment type="subcellular location">
    <subcellularLocation>
        <location evidence="1">Peroxisome</location>
    </subcellularLocation>
</comment>
<dbReference type="InterPro" id="IPR001753">
    <property type="entry name" value="Enoyl-CoA_hydra/iso"/>
</dbReference>
<keyword evidence="4" id="KW-0276">Fatty acid metabolism</keyword>
<dbReference type="GO" id="GO:0005739">
    <property type="term" value="C:mitochondrion"/>
    <property type="evidence" value="ECO:0007669"/>
    <property type="project" value="TreeGrafter"/>
</dbReference>
<dbReference type="FunFam" id="1.10.12.10:FF:000004">
    <property type="entry name" value="Delta3,5-delta2,4-dienoyl-CoA isomerase"/>
    <property type="match status" value="1"/>
</dbReference>
<dbReference type="SUPFAM" id="SSF52096">
    <property type="entry name" value="ClpP/crotonase"/>
    <property type="match status" value="1"/>
</dbReference>
<organism evidence="10 11">
    <name type="scientific">Tribonema minus</name>
    <dbReference type="NCBI Taxonomy" id="303371"/>
    <lineage>
        <taxon>Eukaryota</taxon>
        <taxon>Sar</taxon>
        <taxon>Stramenopiles</taxon>
        <taxon>Ochrophyta</taxon>
        <taxon>PX clade</taxon>
        <taxon>Xanthophyceae</taxon>
        <taxon>Tribonematales</taxon>
        <taxon>Tribonemataceae</taxon>
        <taxon>Tribonema</taxon>
    </lineage>
</organism>
<evidence type="ECO:0000256" key="4">
    <source>
        <dbReference type="ARBA" id="ARBA00022832"/>
    </source>
</evidence>
<proteinExistence type="inferred from homology"/>
<gene>
    <name evidence="10" type="ORF">JKP88DRAFT_201957</name>
</gene>
<dbReference type="InterPro" id="IPR029045">
    <property type="entry name" value="ClpP/crotonase-like_dom_sf"/>
</dbReference>
<dbReference type="PANTHER" id="PTHR43149:SF1">
    <property type="entry name" value="DELTA(3,5)-DELTA(2,4)-DIENOYL-COA ISOMERASE, MITOCHONDRIAL"/>
    <property type="match status" value="1"/>
</dbReference>
<keyword evidence="6" id="KW-0443">Lipid metabolism</keyword>
<name>A0A835YPD0_9STRA</name>
<evidence type="ECO:0000256" key="2">
    <source>
        <dbReference type="ARBA" id="ARBA00005005"/>
    </source>
</evidence>
<keyword evidence="5" id="KW-0007">Acetylation</keyword>
<evidence type="ECO:0000313" key="10">
    <source>
        <dbReference type="EMBL" id="KAG5178198.1"/>
    </source>
</evidence>
<dbReference type="FunFam" id="3.90.226.10:FF:000024">
    <property type="entry name" value="Delta3,5-delta2,4-dienoyl-CoA isomerase"/>
    <property type="match status" value="1"/>
</dbReference>
<evidence type="ECO:0000256" key="6">
    <source>
        <dbReference type="ARBA" id="ARBA00023098"/>
    </source>
</evidence>
<sequence>MVSTELKHVAQVTINRPDRMNAMNRDFFEDVRAFFTAASKDPSIRVVVLSAEGKHFSAGLDLEDFRDLLMPKNTQAFDVARDACGMLNFVSGLQDSFAAVTACSKPVIAAVQGACVGGGVDLVLAADMRLCTRDAHFCVKEVDIGICADMGTLQLLPKAVGSDSLARELVYTARKLPASEALSCGLVSKVLDDAAQMREAALELATTIAGKSPVAVQGTKLHLNYARDHSVADSLKHQALWNAIMLRSKDVPISVQARMRNEAPSFPDL</sequence>
<dbReference type="InterPro" id="IPR045002">
    <property type="entry name" value="Ech1-like"/>
</dbReference>
<dbReference type="UniPathway" id="UPA00659"/>
<dbReference type="CDD" id="cd06558">
    <property type="entry name" value="crotonase-like"/>
    <property type="match status" value="1"/>
</dbReference>
<dbReference type="Gene3D" id="1.10.12.10">
    <property type="entry name" value="Lyase 2-enoyl-coa Hydratase, Chain A, domain 2"/>
    <property type="match status" value="1"/>
</dbReference>
<evidence type="ECO:0000256" key="7">
    <source>
        <dbReference type="ARBA" id="ARBA00023140"/>
    </source>
</evidence>
<dbReference type="GO" id="GO:0051750">
    <property type="term" value="F:delta(3,5)-delta(2,4)-dienoyl-CoA isomerase activity"/>
    <property type="evidence" value="ECO:0007669"/>
    <property type="project" value="TreeGrafter"/>
</dbReference>
<evidence type="ECO:0000256" key="3">
    <source>
        <dbReference type="ARBA" id="ARBA00005254"/>
    </source>
</evidence>
<evidence type="ECO:0000256" key="1">
    <source>
        <dbReference type="ARBA" id="ARBA00004275"/>
    </source>
</evidence>
<evidence type="ECO:0000256" key="8">
    <source>
        <dbReference type="ARBA" id="ARBA00023235"/>
    </source>
</evidence>
<protein>
    <submittedName>
        <fullName evidence="10">ClpP/crotonase-like domain-containing protein</fullName>
    </submittedName>
</protein>
<dbReference type="PROSITE" id="PS00166">
    <property type="entry name" value="ENOYL_COA_HYDRATASE"/>
    <property type="match status" value="1"/>
</dbReference>
<accession>A0A835YPD0</accession>
<dbReference type="GO" id="GO:0006635">
    <property type="term" value="P:fatty acid beta-oxidation"/>
    <property type="evidence" value="ECO:0007669"/>
    <property type="project" value="UniProtKB-UniPathway"/>
</dbReference>
<dbReference type="Gene3D" id="3.90.226.10">
    <property type="entry name" value="2-enoyl-CoA Hydratase, Chain A, domain 1"/>
    <property type="match status" value="1"/>
</dbReference>
<dbReference type="InterPro" id="IPR018376">
    <property type="entry name" value="Enoyl-CoA_hyd/isom_CS"/>
</dbReference>
<comment type="caution">
    <text evidence="10">The sequence shown here is derived from an EMBL/GenBank/DDBJ whole genome shotgun (WGS) entry which is preliminary data.</text>
</comment>
<evidence type="ECO:0000313" key="11">
    <source>
        <dbReference type="Proteomes" id="UP000664859"/>
    </source>
</evidence>
<dbReference type="PANTHER" id="PTHR43149">
    <property type="entry name" value="ENOYL-COA HYDRATASE"/>
    <property type="match status" value="1"/>
</dbReference>